<evidence type="ECO:0000313" key="3">
    <source>
        <dbReference type="Proteomes" id="UP000823405"/>
    </source>
</evidence>
<name>A0A9P6UQG0_9FUNG</name>
<evidence type="ECO:0000256" key="1">
    <source>
        <dbReference type="SAM" id="MobiDB-lite"/>
    </source>
</evidence>
<dbReference type="GO" id="GO:0000712">
    <property type="term" value="P:resolution of meiotic recombination intermediates"/>
    <property type="evidence" value="ECO:0007669"/>
    <property type="project" value="InterPro"/>
</dbReference>
<sequence length="315" mass="35319">MKAMAPDMAQDQDTTSSPVEADLILDEHTAILFHPLGDLGQAIGFDVEGGLKSLVAILARIGPRYKNLWLIFEEYYSPAHSVTTSTTAATTTSMNAGGIRTVAGQRVVSSASLPILARPNPYSGPTMKYLGQFMAWVPYTQTRTQWLSRIHWASGHQQYHQTTKGGGFQQQQQQQQQPFGMQDPGQAMDDIPFEIQVLFASEEHCAARMVRAIGEGIVRRIGQAAKDGIRRDEDGWQDAEEWLWRDWLNDQDSIHERFLSAFRIFNPFSIQLILSLCSLKEFFAMDHQQRCKAVGRFIDPSVLAIFDKVVATPIS</sequence>
<gene>
    <name evidence="2" type="ORF">BGZ97_008869</name>
</gene>
<dbReference type="EMBL" id="JAAAIN010000412">
    <property type="protein sequence ID" value="KAG0314880.1"/>
    <property type="molecule type" value="Genomic_DNA"/>
</dbReference>
<dbReference type="AlphaFoldDB" id="A0A9P6UQG0"/>
<feature type="compositionally biased region" description="Low complexity" evidence="1">
    <location>
        <begin position="169"/>
        <end position="185"/>
    </location>
</feature>
<accession>A0A9P6UQG0</accession>
<comment type="caution">
    <text evidence="2">The sequence shown here is derived from an EMBL/GenBank/DDBJ whole genome shotgun (WGS) entry which is preliminary data.</text>
</comment>
<dbReference type="PANTHER" id="PTHR35668:SF1">
    <property type="entry name" value="PROTEIN SHORTAGE IN CHIASMATA 1 ORTHOLOG"/>
    <property type="match status" value="1"/>
</dbReference>
<feature type="region of interest" description="Disordered" evidence="1">
    <location>
        <begin position="160"/>
        <end position="185"/>
    </location>
</feature>
<evidence type="ECO:0000313" key="2">
    <source>
        <dbReference type="EMBL" id="KAG0314880.1"/>
    </source>
</evidence>
<organism evidence="2 3">
    <name type="scientific">Linnemannia gamsii</name>
    <dbReference type="NCBI Taxonomy" id="64522"/>
    <lineage>
        <taxon>Eukaryota</taxon>
        <taxon>Fungi</taxon>
        <taxon>Fungi incertae sedis</taxon>
        <taxon>Mucoromycota</taxon>
        <taxon>Mortierellomycotina</taxon>
        <taxon>Mortierellomycetes</taxon>
        <taxon>Mortierellales</taxon>
        <taxon>Mortierellaceae</taxon>
        <taxon>Linnemannia</taxon>
    </lineage>
</organism>
<dbReference type="GO" id="GO:0016887">
    <property type="term" value="F:ATP hydrolysis activity"/>
    <property type="evidence" value="ECO:0007669"/>
    <property type="project" value="InterPro"/>
</dbReference>
<dbReference type="OrthoDB" id="2422840at2759"/>
<dbReference type="GO" id="GO:0000794">
    <property type="term" value="C:condensed nuclear chromosome"/>
    <property type="evidence" value="ECO:0007669"/>
    <property type="project" value="InterPro"/>
</dbReference>
<dbReference type="GO" id="GO:0003697">
    <property type="term" value="F:single-stranded DNA binding"/>
    <property type="evidence" value="ECO:0007669"/>
    <property type="project" value="TreeGrafter"/>
</dbReference>
<dbReference type="PANTHER" id="PTHR35668">
    <property type="entry name" value="PROTEIN SHORTAGE IN CHIASMATA 1 ORTHOLOG"/>
    <property type="match status" value="1"/>
</dbReference>
<dbReference type="InterPro" id="IPR039991">
    <property type="entry name" value="SHOC1"/>
</dbReference>
<reference evidence="2" key="1">
    <citation type="journal article" date="2020" name="Fungal Divers.">
        <title>Resolving the Mortierellaceae phylogeny through synthesis of multi-gene phylogenetics and phylogenomics.</title>
        <authorList>
            <person name="Vandepol N."/>
            <person name="Liber J."/>
            <person name="Desiro A."/>
            <person name="Na H."/>
            <person name="Kennedy M."/>
            <person name="Barry K."/>
            <person name="Grigoriev I.V."/>
            <person name="Miller A.N."/>
            <person name="O'Donnell K."/>
            <person name="Stajich J.E."/>
            <person name="Bonito G."/>
        </authorList>
    </citation>
    <scope>NUCLEOTIDE SEQUENCE</scope>
    <source>
        <strain evidence="2">NVP60</strain>
    </source>
</reference>
<dbReference type="Proteomes" id="UP000823405">
    <property type="component" value="Unassembled WGS sequence"/>
</dbReference>
<keyword evidence="3" id="KW-1185">Reference proteome</keyword>
<protein>
    <submittedName>
        <fullName evidence="2">Uncharacterized protein</fullName>
    </submittedName>
</protein>
<proteinExistence type="predicted"/>